<name>A0A0E9VG88_ANGAN</name>
<dbReference type="AlphaFoldDB" id="A0A0E9VG88"/>
<sequence>MISQTPAHYTPANGKKQQPGRVALIRSVLFSADID</sequence>
<dbReference type="EMBL" id="GBXM01032359">
    <property type="protein sequence ID" value="JAH76218.1"/>
    <property type="molecule type" value="Transcribed_RNA"/>
</dbReference>
<organism evidence="1">
    <name type="scientific">Anguilla anguilla</name>
    <name type="common">European freshwater eel</name>
    <name type="synonym">Muraena anguilla</name>
    <dbReference type="NCBI Taxonomy" id="7936"/>
    <lineage>
        <taxon>Eukaryota</taxon>
        <taxon>Metazoa</taxon>
        <taxon>Chordata</taxon>
        <taxon>Craniata</taxon>
        <taxon>Vertebrata</taxon>
        <taxon>Euteleostomi</taxon>
        <taxon>Actinopterygii</taxon>
        <taxon>Neopterygii</taxon>
        <taxon>Teleostei</taxon>
        <taxon>Anguilliformes</taxon>
        <taxon>Anguillidae</taxon>
        <taxon>Anguilla</taxon>
    </lineage>
</organism>
<evidence type="ECO:0000313" key="1">
    <source>
        <dbReference type="EMBL" id="JAH76218.1"/>
    </source>
</evidence>
<reference evidence="1" key="1">
    <citation type="submission" date="2014-11" db="EMBL/GenBank/DDBJ databases">
        <authorList>
            <person name="Amaro Gonzalez C."/>
        </authorList>
    </citation>
    <scope>NUCLEOTIDE SEQUENCE</scope>
</reference>
<reference evidence="1" key="2">
    <citation type="journal article" date="2015" name="Fish Shellfish Immunol.">
        <title>Early steps in the European eel (Anguilla anguilla)-Vibrio vulnificus interaction in the gills: Role of the RtxA13 toxin.</title>
        <authorList>
            <person name="Callol A."/>
            <person name="Pajuelo D."/>
            <person name="Ebbesson L."/>
            <person name="Teles M."/>
            <person name="MacKenzie S."/>
            <person name="Amaro C."/>
        </authorList>
    </citation>
    <scope>NUCLEOTIDE SEQUENCE</scope>
</reference>
<accession>A0A0E9VG88</accession>
<proteinExistence type="predicted"/>
<protein>
    <submittedName>
        <fullName evidence="1">Uncharacterized protein</fullName>
    </submittedName>
</protein>